<organism evidence="1 2">
    <name type="scientific">Sphingobium indicum BiD32</name>
    <dbReference type="NCBI Taxonomy" id="1301087"/>
    <lineage>
        <taxon>Bacteria</taxon>
        <taxon>Pseudomonadati</taxon>
        <taxon>Pseudomonadota</taxon>
        <taxon>Alphaproteobacteria</taxon>
        <taxon>Sphingomonadales</taxon>
        <taxon>Sphingomonadaceae</taxon>
        <taxon>Sphingobium</taxon>
    </lineage>
</organism>
<proteinExistence type="predicted"/>
<sequence length="39" mass="4544">MRCQTFAIPMRERFLEILAEELRAGRGALREKSHDVCPI</sequence>
<accession>N1MH93</accession>
<gene>
    <name evidence="1" type="ORF">EBBID32_6650</name>
</gene>
<reference evidence="1 2" key="1">
    <citation type="submission" date="2013-03" db="EMBL/GenBank/DDBJ databases">
        <authorList>
            <person name="Le V."/>
        </authorList>
    </citation>
    <scope>NUCLEOTIDE SEQUENCE [LARGE SCALE GENOMIC DNA]</scope>
    <source>
        <strain evidence="1 2">BiD32</strain>
    </source>
</reference>
<dbReference type="AlphaFoldDB" id="N1MH93"/>
<keyword evidence="2" id="KW-1185">Reference proteome</keyword>
<reference evidence="2" key="2">
    <citation type="submission" date="2013-04" db="EMBL/GenBank/DDBJ databases">
        <title>Bisphenol A degrading Sphingobium sp. strain BiD32.</title>
        <authorList>
            <person name="Nielsen J.L."/>
            <person name="Zhou N.A."/>
            <person name="Kjeldal H."/>
        </authorList>
    </citation>
    <scope>NUCLEOTIDE SEQUENCE [LARGE SCALE GENOMIC DNA]</scope>
    <source>
        <strain evidence="2">BiD32</strain>
    </source>
</reference>
<dbReference type="Proteomes" id="UP000013201">
    <property type="component" value="Unassembled WGS sequence"/>
</dbReference>
<protein>
    <submittedName>
        <fullName evidence="1">Uncharacterized protein</fullName>
    </submittedName>
</protein>
<evidence type="ECO:0000313" key="2">
    <source>
        <dbReference type="Proteomes" id="UP000013201"/>
    </source>
</evidence>
<comment type="caution">
    <text evidence="1">The sequence shown here is derived from an EMBL/GenBank/DDBJ whole genome shotgun (WGS) entry which is preliminary data.</text>
</comment>
<name>N1MH93_9SPHN</name>
<dbReference type="EMBL" id="CAVK010000035">
    <property type="protein sequence ID" value="CCW16331.1"/>
    <property type="molecule type" value="Genomic_DNA"/>
</dbReference>
<evidence type="ECO:0000313" key="1">
    <source>
        <dbReference type="EMBL" id="CCW16331.1"/>
    </source>
</evidence>